<dbReference type="PANTHER" id="PTHR36966">
    <property type="entry name" value="REP-ASSOCIATED TYROSINE TRANSPOSASE"/>
    <property type="match status" value="1"/>
</dbReference>
<dbReference type="RefSeq" id="WP_218143776.1">
    <property type="nucleotide sequence ID" value="NZ_FORX01000015.1"/>
</dbReference>
<dbReference type="InterPro" id="IPR052715">
    <property type="entry name" value="RAYT_transposase"/>
</dbReference>
<dbReference type="EMBL" id="FORX01000015">
    <property type="protein sequence ID" value="SFK13443.1"/>
    <property type="molecule type" value="Genomic_DNA"/>
</dbReference>
<dbReference type="GO" id="GO:0043565">
    <property type="term" value="F:sequence-specific DNA binding"/>
    <property type="evidence" value="ECO:0007669"/>
    <property type="project" value="TreeGrafter"/>
</dbReference>
<dbReference type="PANTHER" id="PTHR36966:SF1">
    <property type="entry name" value="REP-ASSOCIATED TYROSINE TRANSPOSASE"/>
    <property type="match status" value="1"/>
</dbReference>
<evidence type="ECO:0000259" key="1">
    <source>
        <dbReference type="SMART" id="SM01321"/>
    </source>
</evidence>
<evidence type="ECO:0000313" key="2">
    <source>
        <dbReference type="EMBL" id="SFK13443.1"/>
    </source>
</evidence>
<name>A0A1I3X1J4_9BACT</name>
<gene>
    <name evidence="2" type="ORF">SAMN04488082_1154</name>
</gene>
<dbReference type="SUPFAM" id="SSF143422">
    <property type="entry name" value="Transposase IS200-like"/>
    <property type="match status" value="1"/>
</dbReference>
<dbReference type="AlphaFoldDB" id="A0A1I3X1J4"/>
<dbReference type="InterPro" id="IPR002686">
    <property type="entry name" value="Transposase_17"/>
</dbReference>
<dbReference type="GO" id="GO:0006313">
    <property type="term" value="P:DNA transposition"/>
    <property type="evidence" value="ECO:0007669"/>
    <property type="project" value="InterPro"/>
</dbReference>
<feature type="domain" description="Transposase IS200-like" evidence="1">
    <location>
        <begin position="21"/>
        <end position="164"/>
    </location>
</feature>
<dbReference type="Proteomes" id="UP000198635">
    <property type="component" value="Unassembled WGS sequence"/>
</dbReference>
<organism evidence="2 3">
    <name type="scientific">Desulfomicrobium apsheronum</name>
    <dbReference type="NCBI Taxonomy" id="52560"/>
    <lineage>
        <taxon>Bacteria</taxon>
        <taxon>Pseudomonadati</taxon>
        <taxon>Thermodesulfobacteriota</taxon>
        <taxon>Desulfovibrionia</taxon>
        <taxon>Desulfovibrionales</taxon>
        <taxon>Desulfomicrobiaceae</taxon>
        <taxon>Desulfomicrobium</taxon>
    </lineage>
</organism>
<evidence type="ECO:0000313" key="3">
    <source>
        <dbReference type="Proteomes" id="UP000198635"/>
    </source>
</evidence>
<dbReference type="GO" id="GO:0004803">
    <property type="term" value="F:transposase activity"/>
    <property type="evidence" value="ECO:0007669"/>
    <property type="project" value="InterPro"/>
</dbReference>
<reference evidence="3" key="1">
    <citation type="submission" date="2016-10" db="EMBL/GenBank/DDBJ databases">
        <authorList>
            <person name="Varghese N."/>
            <person name="Submissions S."/>
        </authorList>
    </citation>
    <scope>NUCLEOTIDE SEQUENCE [LARGE SCALE GENOMIC DNA]</scope>
    <source>
        <strain evidence="3">DSM 5918</strain>
    </source>
</reference>
<dbReference type="InterPro" id="IPR036515">
    <property type="entry name" value="Transposase_17_sf"/>
</dbReference>
<protein>
    <submittedName>
        <fullName evidence="2">REP element-mobilizing transposase RayT</fullName>
    </submittedName>
</protein>
<proteinExistence type="predicted"/>
<keyword evidence="3" id="KW-1185">Reference proteome</keyword>
<dbReference type="SMART" id="SM01321">
    <property type="entry name" value="Y1_Tnp"/>
    <property type="match status" value="1"/>
</dbReference>
<dbReference type="Gene3D" id="3.30.70.1290">
    <property type="entry name" value="Transposase IS200-like"/>
    <property type="match status" value="1"/>
</dbReference>
<accession>A0A1I3X1J4</accession>
<sequence length="194" mass="22461">MPYNPKIHSRRSIRLQNYDYSQPGAYFVTICAQDRICLFGDVVDGEMRLNDAGHVAQECWNAVPIHFQHVDLDMFVVMPNHVHGILVIVDSPASMRTEKRADNFLSLRGTSKTVGSVVRGFKIGVTAWMRRNTAIHDVWQRNYWEHIVRDETELNRIREYIATNPSRWETDRLHPGQELRETPGRYGPGGVFRL</sequence>